<dbReference type="PROSITE" id="PS50894">
    <property type="entry name" value="HPT"/>
    <property type="match status" value="1"/>
</dbReference>
<dbReference type="SUPFAM" id="SSF55874">
    <property type="entry name" value="ATPase domain of HSP90 chaperone/DNA topoisomerase II/histidine kinase"/>
    <property type="match status" value="1"/>
</dbReference>
<dbReference type="InterPro" id="IPR036641">
    <property type="entry name" value="HPT_dom_sf"/>
</dbReference>
<dbReference type="Gene3D" id="6.10.340.10">
    <property type="match status" value="1"/>
</dbReference>
<dbReference type="Gene3D" id="1.20.120.160">
    <property type="entry name" value="HPT domain"/>
    <property type="match status" value="1"/>
</dbReference>
<keyword evidence="8" id="KW-0547">Nucleotide-binding</keyword>
<dbReference type="PANTHER" id="PTHR45339:SF5">
    <property type="entry name" value="HISTIDINE KINASE"/>
    <property type="match status" value="1"/>
</dbReference>
<organism evidence="21 22">
    <name type="scientific">Marinobacter psychrophilus</name>
    <dbReference type="NCBI Taxonomy" id="330734"/>
    <lineage>
        <taxon>Bacteria</taxon>
        <taxon>Pseudomonadati</taxon>
        <taxon>Pseudomonadota</taxon>
        <taxon>Gammaproteobacteria</taxon>
        <taxon>Pseudomonadales</taxon>
        <taxon>Marinobacteraceae</taxon>
        <taxon>Marinobacter</taxon>
    </lineage>
</organism>
<keyword evidence="13 16" id="KW-0472">Membrane</keyword>
<evidence type="ECO:0000256" key="1">
    <source>
        <dbReference type="ARBA" id="ARBA00000085"/>
    </source>
</evidence>
<dbReference type="Pfam" id="PF09984">
    <property type="entry name" value="sCache_4"/>
    <property type="match status" value="1"/>
</dbReference>
<dbReference type="InterPro" id="IPR019247">
    <property type="entry name" value="Histidine_kinase_BarA_N"/>
</dbReference>
<evidence type="ECO:0000256" key="10">
    <source>
        <dbReference type="ARBA" id="ARBA00022840"/>
    </source>
</evidence>
<dbReference type="CDD" id="cd00082">
    <property type="entry name" value="HisKA"/>
    <property type="match status" value="1"/>
</dbReference>
<evidence type="ECO:0000256" key="16">
    <source>
        <dbReference type="SAM" id="Phobius"/>
    </source>
</evidence>
<dbReference type="EC" id="2.7.13.3" evidence="3"/>
<evidence type="ECO:0000256" key="13">
    <source>
        <dbReference type="ARBA" id="ARBA00023136"/>
    </source>
</evidence>
<protein>
    <recommendedName>
        <fullName evidence="3">histidine kinase</fullName>
        <ecNumber evidence="3">2.7.13.3</ecNumber>
    </recommendedName>
</protein>
<evidence type="ECO:0000256" key="3">
    <source>
        <dbReference type="ARBA" id="ARBA00012438"/>
    </source>
</evidence>
<dbReference type="PATRIC" id="fig|330734.3.peg.2619"/>
<dbReference type="SMART" id="SM00304">
    <property type="entry name" value="HAMP"/>
    <property type="match status" value="1"/>
</dbReference>
<name>A0A0H4I5N5_9GAMM</name>
<evidence type="ECO:0000313" key="22">
    <source>
        <dbReference type="Proteomes" id="UP000036406"/>
    </source>
</evidence>
<sequence length="959" mass="106269">MRHWGIRNKVLMATLGPTLATTLLLGLFFSSSWVDQIESLLRDRGEALSRQLAAGSEYGLFTANQHLLASLSNALLQEQDVRSISFFDSAGERILHTGPDTHKHDIGEQLQDQVAQQLPYPQSTLFITSVTLQGLMIENLLSGKAEVPSAQQTLGWVAVEMSHIRTEKETYKALLISLLLVLSGVVFSMLVSLRLSRAFTSPVYKLNKAVAELKEGKLETRVCTQAGPEFEQLESGLNAMAAALSMAQADMQQNVDQATEDLRGTLETIEVQNIELDFARKEALEASRIKSEFLANMSHEIRTPLNGIIGFTELLLKGSLARQQRDHLNTIRKSSEVLLSIINDILDFSKIEAGKLTFDRVPFQLRDIVEEVMVMLAPTAHDKNLDLVTLVYNDVPNNLMGDPLRLKQIITNLLNNAIKFTHTGEVVLRASLEEEDASNGSVTLRISVADTGMGLSRAQQRSLFDAFSQADASTARQYGGTGLGLAISKRLTEEMGGKIGLESELGKGSTFWFTLTSTRASQNDSDSPRNGLRGERIIYLEQQKTTGLAMEHLLRNWGVTVERVSSPGAMQERIEQTQQEQTGFAVALIGINRHLLNSNRYRSLVHSIEVDRDCRTLLLTPTMESHDTPLVANVSSHLTKPVLRAELYNELTLLVHGINANDHTADRGYGLATPQPEPDRESLNPWVLAVDDNKANLKLVLTLLQDAGVNTVGAASGFEALTKARCRQFDLVFMDLQMPGMDGVATTQRLRQLETAGCQRAAIIALTAHAMSDERGRLARQGFDGYMTKPVSSRQLLDAVQQHTGLICYDDAEDGGRANEMRDSRRALRPSSRSMTREIISIEESLRLAAGKPDLAEELFSMLLEQITPTVETIEHHWRGGNRLELLECVHKLHGGARYCGVPEVRAAANQLETALKTADSDIDTLTDQLLKALKRLLDWGDNTHWQLLFRQHSSHLHF</sequence>
<keyword evidence="12" id="KW-0902">Two-component regulatory system</keyword>
<evidence type="ECO:0000259" key="17">
    <source>
        <dbReference type="PROSITE" id="PS50109"/>
    </source>
</evidence>
<evidence type="ECO:0000256" key="11">
    <source>
        <dbReference type="ARBA" id="ARBA00022989"/>
    </source>
</evidence>
<dbReference type="GO" id="GO:0005886">
    <property type="term" value="C:plasma membrane"/>
    <property type="evidence" value="ECO:0007669"/>
    <property type="project" value="UniProtKB-SubCell"/>
</dbReference>
<dbReference type="Gene3D" id="1.10.287.130">
    <property type="match status" value="1"/>
</dbReference>
<evidence type="ECO:0000256" key="7">
    <source>
        <dbReference type="ARBA" id="ARBA00022692"/>
    </source>
</evidence>
<feature type="domain" description="Response regulatory" evidence="18">
    <location>
        <begin position="686"/>
        <end position="804"/>
    </location>
</feature>
<dbReference type="GO" id="GO:0005524">
    <property type="term" value="F:ATP binding"/>
    <property type="evidence" value="ECO:0007669"/>
    <property type="project" value="UniProtKB-KW"/>
</dbReference>
<evidence type="ECO:0000259" key="19">
    <source>
        <dbReference type="PROSITE" id="PS50885"/>
    </source>
</evidence>
<dbReference type="Pfam" id="PF02518">
    <property type="entry name" value="HATPase_c"/>
    <property type="match status" value="1"/>
</dbReference>
<feature type="domain" description="HAMP" evidence="19">
    <location>
        <begin position="197"/>
        <end position="249"/>
    </location>
</feature>
<dbReference type="CDD" id="cd00088">
    <property type="entry name" value="HPT"/>
    <property type="match status" value="1"/>
</dbReference>
<dbReference type="PROSITE" id="PS50109">
    <property type="entry name" value="HIS_KIN"/>
    <property type="match status" value="1"/>
</dbReference>
<dbReference type="SMART" id="SM00448">
    <property type="entry name" value="REC"/>
    <property type="match status" value="1"/>
</dbReference>
<evidence type="ECO:0000256" key="12">
    <source>
        <dbReference type="ARBA" id="ARBA00023012"/>
    </source>
</evidence>
<dbReference type="InterPro" id="IPR011006">
    <property type="entry name" value="CheY-like_superfamily"/>
</dbReference>
<dbReference type="GO" id="GO:0000155">
    <property type="term" value="F:phosphorelay sensor kinase activity"/>
    <property type="evidence" value="ECO:0007669"/>
    <property type="project" value="InterPro"/>
</dbReference>
<evidence type="ECO:0000259" key="20">
    <source>
        <dbReference type="PROSITE" id="PS50894"/>
    </source>
</evidence>
<feature type="domain" description="HPt" evidence="20">
    <location>
        <begin position="852"/>
        <end position="944"/>
    </location>
</feature>
<feature type="modified residue" description="Phosphohistidine" evidence="14">
    <location>
        <position position="891"/>
    </location>
</feature>
<feature type="modified residue" description="4-aspartylphosphate" evidence="15">
    <location>
        <position position="735"/>
    </location>
</feature>
<dbReference type="PRINTS" id="PR00344">
    <property type="entry name" value="BCTRLSENSOR"/>
</dbReference>
<dbReference type="SMART" id="SM00073">
    <property type="entry name" value="HPT"/>
    <property type="match status" value="1"/>
</dbReference>
<dbReference type="AlphaFoldDB" id="A0A0H4I5N5"/>
<dbReference type="Proteomes" id="UP000036406">
    <property type="component" value="Chromosome"/>
</dbReference>
<evidence type="ECO:0000256" key="6">
    <source>
        <dbReference type="ARBA" id="ARBA00022679"/>
    </source>
</evidence>
<evidence type="ECO:0000256" key="4">
    <source>
        <dbReference type="ARBA" id="ARBA00022475"/>
    </source>
</evidence>
<dbReference type="PROSITE" id="PS50885">
    <property type="entry name" value="HAMP"/>
    <property type="match status" value="1"/>
</dbReference>
<dbReference type="KEGG" id="mpq:ABA45_12495"/>
<keyword evidence="9 21" id="KW-0418">Kinase</keyword>
<dbReference type="CDD" id="cd16922">
    <property type="entry name" value="HATPase_EvgS-ArcB-TorS-like"/>
    <property type="match status" value="1"/>
</dbReference>
<dbReference type="SMART" id="SM00387">
    <property type="entry name" value="HATPase_c"/>
    <property type="match status" value="1"/>
</dbReference>
<evidence type="ECO:0000256" key="15">
    <source>
        <dbReference type="PROSITE-ProRule" id="PRU00169"/>
    </source>
</evidence>
<keyword evidence="10" id="KW-0067">ATP-binding</keyword>
<evidence type="ECO:0000256" key="14">
    <source>
        <dbReference type="PROSITE-ProRule" id="PRU00110"/>
    </source>
</evidence>
<dbReference type="SUPFAM" id="SSF52172">
    <property type="entry name" value="CheY-like"/>
    <property type="match status" value="2"/>
</dbReference>
<dbReference type="InterPro" id="IPR036097">
    <property type="entry name" value="HisK_dim/P_sf"/>
</dbReference>
<gene>
    <name evidence="21" type="ORF">ABA45_12495</name>
</gene>
<dbReference type="CDD" id="cd17546">
    <property type="entry name" value="REC_hyHK_CKI1_RcsC-like"/>
    <property type="match status" value="1"/>
</dbReference>
<dbReference type="EMBL" id="CP011494">
    <property type="protein sequence ID" value="AKO54349.1"/>
    <property type="molecule type" value="Genomic_DNA"/>
</dbReference>
<proteinExistence type="predicted"/>
<dbReference type="SUPFAM" id="SSF47226">
    <property type="entry name" value="Histidine-containing phosphotransfer domain, HPT domain"/>
    <property type="match status" value="1"/>
</dbReference>
<feature type="transmembrane region" description="Helical" evidence="16">
    <location>
        <begin position="173"/>
        <end position="193"/>
    </location>
</feature>
<dbReference type="PROSITE" id="PS50110">
    <property type="entry name" value="RESPONSE_REGULATORY"/>
    <property type="match status" value="1"/>
</dbReference>
<evidence type="ECO:0000313" key="21">
    <source>
        <dbReference type="EMBL" id="AKO54349.1"/>
    </source>
</evidence>
<dbReference type="InterPro" id="IPR036890">
    <property type="entry name" value="HATPase_C_sf"/>
</dbReference>
<dbReference type="InterPro" id="IPR003660">
    <property type="entry name" value="HAMP_dom"/>
</dbReference>
<evidence type="ECO:0000256" key="2">
    <source>
        <dbReference type="ARBA" id="ARBA00004651"/>
    </source>
</evidence>
<dbReference type="InterPro" id="IPR004358">
    <property type="entry name" value="Sig_transdc_His_kin-like_C"/>
</dbReference>
<comment type="catalytic activity">
    <reaction evidence="1">
        <text>ATP + protein L-histidine = ADP + protein N-phospho-L-histidine.</text>
        <dbReference type="EC" id="2.7.13.3"/>
    </reaction>
</comment>
<dbReference type="Pfam" id="PF00072">
    <property type="entry name" value="Response_reg"/>
    <property type="match status" value="1"/>
</dbReference>
<keyword evidence="6" id="KW-0808">Transferase</keyword>
<dbReference type="Pfam" id="PF00512">
    <property type="entry name" value="HisKA"/>
    <property type="match status" value="1"/>
</dbReference>
<dbReference type="PANTHER" id="PTHR45339">
    <property type="entry name" value="HYBRID SIGNAL TRANSDUCTION HISTIDINE KINASE J"/>
    <property type="match status" value="1"/>
</dbReference>
<accession>A0A0H4I5N5</accession>
<keyword evidence="5 15" id="KW-0597">Phosphoprotein</keyword>
<evidence type="ECO:0000256" key="5">
    <source>
        <dbReference type="ARBA" id="ARBA00022553"/>
    </source>
</evidence>
<dbReference type="Gene3D" id="3.30.565.10">
    <property type="entry name" value="Histidine kinase-like ATPase, C-terminal domain"/>
    <property type="match status" value="1"/>
</dbReference>
<dbReference type="Gene3D" id="3.40.50.2300">
    <property type="match status" value="1"/>
</dbReference>
<dbReference type="InterPro" id="IPR008207">
    <property type="entry name" value="Sig_transdc_His_kin_Hpt_dom"/>
</dbReference>
<keyword evidence="22" id="KW-1185">Reference proteome</keyword>
<evidence type="ECO:0000256" key="9">
    <source>
        <dbReference type="ARBA" id="ARBA00022777"/>
    </source>
</evidence>
<dbReference type="SMART" id="SM00388">
    <property type="entry name" value="HisKA"/>
    <property type="match status" value="1"/>
</dbReference>
<dbReference type="InterPro" id="IPR003661">
    <property type="entry name" value="HisK_dim/P_dom"/>
</dbReference>
<keyword evidence="4" id="KW-1003">Cell membrane</keyword>
<dbReference type="SUPFAM" id="SSF47384">
    <property type="entry name" value="Homodimeric domain of signal transducing histidine kinase"/>
    <property type="match status" value="1"/>
</dbReference>
<feature type="domain" description="Histidine kinase" evidence="17">
    <location>
        <begin position="296"/>
        <end position="519"/>
    </location>
</feature>
<evidence type="ECO:0000256" key="8">
    <source>
        <dbReference type="ARBA" id="ARBA00022741"/>
    </source>
</evidence>
<evidence type="ECO:0000259" key="18">
    <source>
        <dbReference type="PROSITE" id="PS50110"/>
    </source>
</evidence>
<dbReference type="STRING" id="330734.ABA45_12495"/>
<dbReference type="InterPro" id="IPR001789">
    <property type="entry name" value="Sig_transdc_resp-reg_receiver"/>
</dbReference>
<dbReference type="Pfam" id="PF01627">
    <property type="entry name" value="Hpt"/>
    <property type="match status" value="1"/>
</dbReference>
<reference evidence="21 22" key="1">
    <citation type="submission" date="2015-05" db="EMBL/GenBank/DDBJ databases">
        <title>Complete genome of Marinobacter psychrophilus strain 20041T isolated from sea-ice of the Canadian Basin.</title>
        <authorList>
            <person name="Song L."/>
            <person name="Ren L."/>
            <person name="Yu Y."/>
            <person name="Wang X."/>
        </authorList>
    </citation>
    <scope>NUCLEOTIDE SEQUENCE [LARGE SCALE GENOMIC DNA]</scope>
    <source>
        <strain evidence="21 22">20041</strain>
    </source>
</reference>
<dbReference type="FunFam" id="1.10.287.130:FF:000003">
    <property type="entry name" value="Histidine kinase"/>
    <property type="match status" value="1"/>
</dbReference>
<keyword evidence="7 16" id="KW-0812">Transmembrane</keyword>
<comment type="subcellular location">
    <subcellularLocation>
        <location evidence="2">Cell membrane</location>
        <topology evidence="2">Multi-pass membrane protein</topology>
    </subcellularLocation>
</comment>
<dbReference type="InterPro" id="IPR005467">
    <property type="entry name" value="His_kinase_dom"/>
</dbReference>
<keyword evidence="11 16" id="KW-1133">Transmembrane helix</keyword>
<dbReference type="InterPro" id="IPR003594">
    <property type="entry name" value="HATPase_dom"/>
</dbReference>
<dbReference type="FunFam" id="3.30.565.10:FF:000010">
    <property type="entry name" value="Sensor histidine kinase RcsC"/>
    <property type="match status" value="1"/>
</dbReference>
<dbReference type="CDD" id="cd06225">
    <property type="entry name" value="HAMP"/>
    <property type="match status" value="1"/>
</dbReference>